<dbReference type="GO" id="GO:0003700">
    <property type="term" value="F:DNA-binding transcription factor activity"/>
    <property type="evidence" value="ECO:0007669"/>
    <property type="project" value="TreeGrafter"/>
</dbReference>
<accession>A0AAU4JWY9</accession>
<feature type="DNA-binding region" description="H-T-H motif" evidence="4">
    <location>
        <begin position="35"/>
        <end position="54"/>
    </location>
</feature>
<evidence type="ECO:0000313" key="6">
    <source>
        <dbReference type="EMBL" id="WUM18291.1"/>
    </source>
</evidence>
<dbReference type="KEGG" id="whr:OG579_11020"/>
<gene>
    <name evidence="6" type="ORF">OG579_11020</name>
</gene>
<evidence type="ECO:0000313" key="7">
    <source>
        <dbReference type="Proteomes" id="UP001432128"/>
    </source>
</evidence>
<dbReference type="InterPro" id="IPR001647">
    <property type="entry name" value="HTH_TetR"/>
</dbReference>
<evidence type="ECO:0000256" key="1">
    <source>
        <dbReference type="ARBA" id="ARBA00023015"/>
    </source>
</evidence>
<dbReference type="Pfam" id="PF00440">
    <property type="entry name" value="TetR_N"/>
    <property type="match status" value="1"/>
</dbReference>
<dbReference type="PANTHER" id="PTHR30055:SF234">
    <property type="entry name" value="HTH-TYPE TRANSCRIPTIONAL REGULATOR BETI"/>
    <property type="match status" value="1"/>
</dbReference>
<sequence length="213" mass="23119">MTEASLRERKKRRARAEIADAAARLFGERGYENVSVADVAAAAEVSPQTVYNHFGTKRDLLFDRDEEVTSTLVRLVTARPRGVSPVAAVRPAFLAEVDILRGRSPGESAGDLPALCATSSEVRRYVLESRDRQADALTAAIVDTGDEDELFTAKACAAALLSVLQSFVDHVGRRIVDGARPGDVADEVEPMVAAALDGLERRCSPRRRRTRAD</sequence>
<evidence type="ECO:0000256" key="4">
    <source>
        <dbReference type="PROSITE-ProRule" id="PRU00335"/>
    </source>
</evidence>
<dbReference type="InterPro" id="IPR050109">
    <property type="entry name" value="HTH-type_TetR-like_transc_reg"/>
</dbReference>
<dbReference type="SUPFAM" id="SSF46689">
    <property type="entry name" value="Homeodomain-like"/>
    <property type="match status" value="1"/>
</dbReference>
<evidence type="ECO:0000256" key="2">
    <source>
        <dbReference type="ARBA" id="ARBA00023125"/>
    </source>
</evidence>
<name>A0AAU4JWY9_9NOCA</name>
<evidence type="ECO:0000259" key="5">
    <source>
        <dbReference type="PROSITE" id="PS50977"/>
    </source>
</evidence>
<feature type="domain" description="HTH tetR-type" evidence="5">
    <location>
        <begin position="12"/>
        <end position="72"/>
    </location>
</feature>
<keyword evidence="2 4" id="KW-0238">DNA-binding</keyword>
<dbReference type="PANTHER" id="PTHR30055">
    <property type="entry name" value="HTH-TYPE TRANSCRIPTIONAL REGULATOR RUTR"/>
    <property type="match status" value="1"/>
</dbReference>
<dbReference type="PROSITE" id="PS50977">
    <property type="entry name" value="HTH_TETR_2"/>
    <property type="match status" value="1"/>
</dbReference>
<dbReference type="InterPro" id="IPR009057">
    <property type="entry name" value="Homeodomain-like_sf"/>
</dbReference>
<organism evidence="6 7">
    <name type="scientific">Williamsia herbipolensis</name>
    <dbReference type="NCBI Taxonomy" id="1603258"/>
    <lineage>
        <taxon>Bacteria</taxon>
        <taxon>Bacillati</taxon>
        <taxon>Actinomycetota</taxon>
        <taxon>Actinomycetes</taxon>
        <taxon>Mycobacteriales</taxon>
        <taxon>Nocardiaceae</taxon>
        <taxon>Williamsia</taxon>
    </lineage>
</organism>
<dbReference type="RefSeq" id="WP_045821226.1">
    <property type="nucleotide sequence ID" value="NZ_CP108021.1"/>
</dbReference>
<dbReference type="Gene3D" id="1.10.357.10">
    <property type="entry name" value="Tetracycline Repressor, domain 2"/>
    <property type="match status" value="1"/>
</dbReference>
<proteinExistence type="predicted"/>
<reference evidence="6 7" key="1">
    <citation type="submission" date="2022-10" db="EMBL/GenBank/DDBJ databases">
        <title>The complete genomes of actinobacterial strains from the NBC collection.</title>
        <authorList>
            <person name="Joergensen T.S."/>
            <person name="Alvarez Arevalo M."/>
            <person name="Sterndorff E.B."/>
            <person name="Faurdal D."/>
            <person name="Vuksanovic O."/>
            <person name="Mourched A.-S."/>
            <person name="Charusanti P."/>
            <person name="Shaw S."/>
            <person name="Blin K."/>
            <person name="Weber T."/>
        </authorList>
    </citation>
    <scope>NUCLEOTIDE SEQUENCE [LARGE SCALE GENOMIC DNA]</scope>
    <source>
        <strain evidence="6 7">NBC_00319</strain>
    </source>
</reference>
<keyword evidence="1" id="KW-0805">Transcription regulation</keyword>
<dbReference type="PRINTS" id="PR00455">
    <property type="entry name" value="HTHTETR"/>
</dbReference>
<keyword evidence="3" id="KW-0804">Transcription</keyword>
<dbReference type="AlphaFoldDB" id="A0AAU4JWY9"/>
<dbReference type="EMBL" id="CP108021">
    <property type="protein sequence ID" value="WUM18291.1"/>
    <property type="molecule type" value="Genomic_DNA"/>
</dbReference>
<evidence type="ECO:0000256" key="3">
    <source>
        <dbReference type="ARBA" id="ARBA00023163"/>
    </source>
</evidence>
<dbReference type="Proteomes" id="UP001432128">
    <property type="component" value="Chromosome"/>
</dbReference>
<keyword evidence="7" id="KW-1185">Reference proteome</keyword>
<protein>
    <submittedName>
        <fullName evidence="6">TetR/AcrR family transcriptional regulator</fullName>
    </submittedName>
</protein>
<dbReference type="GO" id="GO:0000976">
    <property type="term" value="F:transcription cis-regulatory region binding"/>
    <property type="evidence" value="ECO:0007669"/>
    <property type="project" value="TreeGrafter"/>
</dbReference>